<feature type="transmembrane region" description="Helical" evidence="1">
    <location>
        <begin position="227"/>
        <end position="246"/>
    </location>
</feature>
<evidence type="ECO:0000256" key="1">
    <source>
        <dbReference type="SAM" id="Phobius"/>
    </source>
</evidence>
<reference evidence="2 3" key="1">
    <citation type="submission" date="2021-12" db="EMBL/GenBank/DDBJ databases">
        <title>Genome sequencing of bacteria with rrn-lacking chromosome and rrn-plasmid.</title>
        <authorList>
            <person name="Anda M."/>
            <person name="Iwasaki W."/>
        </authorList>
    </citation>
    <scope>NUCLEOTIDE SEQUENCE [LARGE SCALE GENOMIC DNA]</scope>
    <source>
        <strain evidence="2 3">NBRC 15940</strain>
    </source>
</reference>
<keyword evidence="1" id="KW-0472">Membrane</keyword>
<evidence type="ECO:0000313" key="2">
    <source>
        <dbReference type="EMBL" id="GJM61746.1"/>
    </source>
</evidence>
<dbReference type="AlphaFoldDB" id="A0AAN4VXC5"/>
<feature type="transmembrane region" description="Helical" evidence="1">
    <location>
        <begin position="252"/>
        <end position="271"/>
    </location>
</feature>
<keyword evidence="1" id="KW-1133">Transmembrane helix</keyword>
<feature type="transmembrane region" description="Helical" evidence="1">
    <location>
        <begin position="278"/>
        <end position="296"/>
    </location>
</feature>
<dbReference type="Proteomes" id="UP001310022">
    <property type="component" value="Unassembled WGS sequence"/>
</dbReference>
<feature type="transmembrane region" description="Helical" evidence="1">
    <location>
        <begin position="21"/>
        <end position="41"/>
    </location>
</feature>
<keyword evidence="3" id="KW-1185">Reference proteome</keyword>
<name>A0AAN4VXC5_9BACT</name>
<proteinExistence type="predicted"/>
<evidence type="ECO:0008006" key="4">
    <source>
        <dbReference type="Google" id="ProtNLM"/>
    </source>
</evidence>
<accession>A0AAN4VXC5</accession>
<dbReference type="EMBL" id="BQKE01000001">
    <property type="protein sequence ID" value="GJM61746.1"/>
    <property type="molecule type" value="Genomic_DNA"/>
</dbReference>
<evidence type="ECO:0000313" key="3">
    <source>
        <dbReference type="Proteomes" id="UP001310022"/>
    </source>
</evidence>
<feature type="transmembrane region" description="Helical" evidence="1">
    <location>
        <begin position="107"/>
        <end position="126"/>
    </location>
</feature>
<comment type="caution">
    <text evidence="2">The sequence shown here is derived from an EMBL/GenBank/DDBJ whole genome shotgun (WGS) entry which is preliminary data.</text>
</comment>
<sequence length="613" mass="70479">MSPKTPLSLPLSLLWQSFLRYPLFYLPIILVFGALLLPMATGGEMGIFLWEPFFKGQINGWSFIFLGIGWGCLITAWQVSLFVLLSDRLPSIFNQKRPLSLFSLNNALLPVLLIGTHIIILFTHLSELPLSALVSILLLPCFAILTQAVLYVLAEHPIINPIKHRSISKPLYSIKKQNPSNTKEQSQKRQPLAVSWYFNLRLQKIYLDESGWEEPSFKSQKLSNYQLNLLLLALFILLIIQASIQLPLDSKFHLPAATGMLFLMAMAILLFAAITYWLGRWASSILLLLLTLLLYTQRLPSPLHHNNYSITTAQQNEERIRLIKWRSKFQKTPPYILLIQCEGQGQSSIVWTFSALQALDQKRQYSILNHTFAISGQGSGLLGAAYYRELFHRKQSGYNLNLSQRAYRTDLEREIFNPMMFNFLLQNVPSLKSWVSPNARRKDQVLEKKLHEYTRGMLSKSPKAYRQDEKAGLLPELWINASYQKPSTESMLANLQAEFLLGADALLQRRFGSHLQLEQFLQYHEEWLLKNTAGVILLTISDVPITFTQSRQQFDFPFFHWQIHRKSANTNFSSLPLLSFQTSLSDHQSIDDNLSLERNQILLQAVKELIRDD</sequence>
<gene>
    <name evidence="2" type="ORF">PEDI_22980</name>
</gene>
<keyword evidence="1" id="KW-0812">Transmembrane</keyword>
<feature type="transmembrane region" description="Helical" evidence="1">
    <location>
        <begin position="132"/>
        <end position="154"/>
    </location>
</feature>
<feature type="transmembrane region" description="Helical" evidence="1">
    <location>
        <begin position="61"/>
        <end position="86"/>
    </location>
</feature>
<organism evidence="2 3">
    <name type="scientific">Persicobacter diffluens</name>
    <dbReference type="NCBI Taxonomy" id="981"/>
    <lineage>
        <taxon>Bacteria</taxon>
        <taxon>Pseudomonadati</taxon>
        <taxon>Bacteroidota</taxon>
        <taxon>Cytophagia</taxon>
        <taxon>Cytophagales</taxon>
        <taxon>Persicobacteraceae</taxon>
        <taxon>Persicobacter</taxon>
    </lineage>
</organism>
<protein>
    <recommendedName>
        <fullName evidence="4">PNPLA domain-containing protein</fullName>
    </recommendedName>
</protein>
<dbReference type="RefSeq" id="WP_338237213.1">
    <property type="nucleotide sequence ID" value="NZ_BQKE01000001.1"/>
</dbReference>